<proteinExistence type="predicted"/>
<accession>A0A8H7DFE1</accession>
<evidence type="ECO:0000313" key="4">
    <source>
        <dbReference type="Proteomes" id="UP000623467"/>
    </source>
</evidence>
<dbReference type="EMBL" id="JACAZH010000004">
    <property type="protein sequence ID" value="KAF7371037.1"/>
    <property type="molecule type" value="Genomic_DNA"/>
</dbReference>
<keyword evidence="2" id="KW-0732">Signal</keyword>
<protein>
    <recommendedName>
        <fullName evidence="5">F-box domain-containing protein</fullName>
    </recommendedName>
</protein>
<organism evidence="3 4">
    <name type="scientific">Mycena sanguinolenta</name>
    <dbReference type="NCBI Taxonomy" id="230812"/>
    <lineage>
        <taxon>Eukaryota</taxon>
        <taxon>Fungi</taxon>
        <taxon>Dikarya</taxon>
        <taxon>Basidiomycota</taxon>
        <taxon>Agaricomycotina</taxon>
        <taxon>Agaricomycetes</taxon>
        <taxon>Agaricomycetidae</taxon>
        <taxon>Agaricales</taxon>
        <taxon>Marasmiineae</taxon>
        <taxon>Mycenaceae</taxon>
        <taxon>Mycena</taxon>
    </lineage>
</organism>
<comment type="caution">
    <text evidence="3">The sequence shown here is derived from an EMBL/GenBank/DDBJ whole genome shotgun (WGS) entry which is preliminary data.</text>
</comment>
<name>A0A8H7DFE1_9AGAR</name>
<feature type="signal peptide" evidence="2">
    <location>
        <begin position="1"/>
        <end position="23"/>
    </location>
</feature>
<evidence type="ECO:0000313" key="3">
    <source>
        <dbReference type="EMBL" id="KAF7371037.1"/>
    </source>
</evidence>
<evidence type="ECO:0008006" key="5">
    <source>
        <dbReference type="Google" id="ProtNLM"/>
    </source>
</evidence>
<evidence type="ECO:0000256" key="1">
    <source>
        <dbReference type="SAM" id="MobiDB-lite"/>
    </source>
</evidence>
<sequence length="649" mass="72377">MSLSLTSLGEYLLCLVCLELSLADIMSLRQVCRVLSRTTKAKVLWIYILERQALEETIMPPYLNDYERLNSSTIEALVRRVSRLAHKWETQDLSPVRSWKLHLPLAITWLRLVAGRWLFVASSDSSSSKISCWDLSLIFQGCMEPLAEAYLPGQVKTGKLEVQKLGIVLALGLGPEAQAVHILTLRKCHGCHVFAELCCIQGSSHVLMLSGDVVACALRHGDSVPHIINWMAQRVYDIPPPPDDLNIPCRRSVPHLITTWNGALIIVRRNTLEFYTLPSANDSIGFLKLVQISTTWEAAVLCASPSVSSMGSPLRLITISPAGVEICIIEDPLTGLDSAGGFCLDPTPNPEHRTPWYRLSVGQAGRRFLRISFNEVSEFDSDGFPKPRKPPHFTFSTVPSQSCGLLTNSPRASKVPRIVWDTDGEPALWAIPTIDFDEALGLTVVGNIFGELAIYDHVGQHPERCTDLSIDLTDQKTAVPPLLPTTPLKLDLPVAPTLKIVATQTQAGETTWIFMNYDHPGYYELSKWYGEPCDEAWILEHAYGFPGRVLPQAFQRDPLSDGCQTMLFRVGSRYFAFRHDEYQLLSFTGTPSGYLDVVDDGQVETYSRPTAMTERDAFLDGKVKQEGWGETIEDTFDDEDYPDPRPDLV</sequence>
<gene>
    <name evidence="3" type="ORF">MSAN_00737900</name>
</gene>
<feature type="region of interest" description="Disordered" evidence="1">
    <location>
        <begin position="629"/>
        <end position="649"/>
    </location>
</feature>
<feature type="chain" id="PRO_5034457013" description="F-box domain-containing protein" evidence="2">
    <location>
        <begin position="24"/>
        <end position="649"/>
    </location>
</feature>
<feature type="compositionally biased region" description="Acidic residues" evidence="1">
    <location>
        <begin position="631"/>
        <end position="641"/>
    </location>
</feature>
<keyword evidence="4" id="KW-1185">Reference proteome</keyword>
<dbReference type="Proteomes" id="UP000623467">
    <property type="component" value="Unassembled WGS sequence"/>
</dbReference>
<reference evidence="3" key="1">
    <citation type="submission" date="2020-05" db="EMBL/GenBank/DDBJ databases">
        <title>Mycena genomes resolve the evolution of fungal bioluminescence.</title>
        <authorList>
            <person name="Tsai I.J."/>
        </authorList>
    </citation>
    <scope>NUCLEOTIDE SEQUENCE</scope>
    <source>
        <strain evidence="3">160909Yilan</strain>
    </source>
</reference>
<evidence type="ECO:0000256" key="2">
    <source>
        <dbReference type="SAM" id="SignalP"/>
    </source>
</evidence>
<dbReference type="AlphaFoldDB" id="A0A8H7DFE1"/>
<dbReference type="OrthoDB" id="2786194at2759"/>